<dbReference type="Gene3D" id="2.40.30.170">
    <property type="match status" value="1"/>
</dbReference>
<organism evidence="3 4">
    <name type="scientific">Fodinibius salsisoli</name>
    <dbReference type="NCBI Taxonomy" id="2820877"/>
    <lineage>
        <taxon>Bacteria</taxon>
        <taxon>Pseudomonadati</taxon>
        <taxon>Balneolota</taxon>
        <taxon>Balneolia</taxon>
        <taxon>Balneolales</taxon>
        <taxon>Balneolaceae</taxon>
        <taxon>Fodinibius</taxon>
    </lineage>
</organism>
<dbReference type="RefSeq" id="WP_265767408.1">
    <property type="nucleotide sequence ID" value="NZ_JAGGJA010000015.1"/>
</dbReference>
<dbReference type="InterPro" id="IPR058982">
    <property type="entry name" value="Beta-barrel_AprE"/>
</dbReference>
<dbReference type="Proteomes" id="UP001207918">
    <property type="component" value="Unassembled WGS sequence"/>
</dbReference>
<evidence type="ECO:0000256" key="1">
    <source>
        <dbReference type="SAM" id="Phobius"/>
    </source>
</evidence>
<dbReference type="PANTHER" id="PTHR30469">
    <property type="entry name" value="MULTIDRUG RESISTANCE PROTEIN MDTA"/>
    <property type="match status" value="1"/>
</dbReference>
<sequence length="562" mass="63903">MGSKLFPKEIIDNSSEANFSKHSMQTKLIYITVLAALVAIFVALPLIQVTVSIKSQGLIKPLTNRNQLVSLVSGNIEELYIEENASVVRGQMVAKISAPVLNEQTTFNEQRQKKIRRYLSDLNVLLKVDASQMLRSFGSNNVNTELPSPLVQYKEQILDAIQGIKQSSQPGTANSSFSNNNGTIILDNARTKLWKLLHISSSNLLNVQDQQKETYIQALSQFKQSVAGPLQRIEAAQKKLDRHELLNSRGIITDATYNKSQANLDDAWNELLTMLGKEVLSILNVSSPENQAEQTSQENQTIDLQTAKYRSSLLEFRQQVRSNIHQIKMTRQKFNRNKELYQRDVISEAAYEKVSFELESAKNDFELLFDQQRNKWQAEKVSFQDELEQLGTDQQQTREKKEKYNIKAPISGTIQNMKGLYVGSPVSPNQTLAEISPDTSLIAECYVPPKDIGLLKEGMDVRFQITAFDYNQWGLLKGTVQEISNDVTVVNDRPVFKVQASLEKTWLELKNGYRGDLKKGMSLQARFKVTERSLFQLLYDNLDDWLNPKWDDQNEQPQQAAM</sequence>
<name>A0ABT3PRX7_9BACT</name>
<accession>A0ABT3PRX7</accession>
<dbReference type="EMBL" id="JAGGJA010000015">
    <property type="protein sequence ID" value="MCW9708619.1"/>
    <property type="molecule type" value="Genomic_DNA"/>
</dbReference>
<feature type="transmembrane region" description="Helical" evidence="1">
    <location>
        <begin position="28"/>
        <end position="47"/>
    </location>
</feature>
<keyword evidence="4" id="KW-1185">Reference proteome</keyword>
<evidence type="ECO:0000259" key="2">
    <source>
        <dbReference type="Pfam" id="PF26002"/>
    </source>
</evidence>
<feature type="domain" description="AprE-like beta-barrel" evidence="2">
    <location>
        <begin position="441"/>
        <end position="528"/>
    </location>
</feature>
<reference evidence="3 4" key="1">
    <citation type="submission" date="2021-03" db="EMBL/GenBank/DDBJ databases">
        <title>Aliifodinibius sp. nov., a new bacterium isolated from saline soil.</title>
        <authorList>
            <person name="Galisteo C."/>
            <person name="De La Haba R."/>
            <person name="Sanchez-Porro C."/>
            <person name="Ventosa A."/>
        </authorList>
    </citation>
    <scope>NUCLEOTIDE SEQUENCE [LARGE SCALE GENOMIC DNA]</scope>
    <source>
        <strain evidence="3 4">1BSP15-2V2</strain>
    </source>
</reference>
<evidence type="ECO:0000313" key="4">
    <source>
        <dbReference type="Proteomes" id="UP001207918"/>
    </source>
</evidence>
<protein>
    <submittedName>
        <fullName evidence="3">HlyD family efflux transporter periplasmic adaptor subunit</fullName>
    </submittedName>
</protein>
<keyword evidence="1" id="KW-0812">Transmembrane</keyword>
<keyword evidence="1" id="KW-1133">Transmembrane helix</keyword>
<proteinExistence type="predicted"/>
<comment type="caution">
    <text evidence="3">The sequence shown here is derived from an EMBL/GenBank/DDBJ whole genome shotgun (WGS) entry which is preliminary data.</text>
</comment>
<evidence type="ECO:0000313" key="3">
    <source>
        <dbReference type="EMBL" id="MCW9708619.1"/>
    </source>
</evidence>
<gene>
    <name evidence="3" type="ORF">J6I44_17290</name>
</gene>
<keyword evidence="1" id="KW-0472">Membrane</keyword>
<dbReference type="Pfam" id="PF26002">
    <property type="entry name" value="Beta-barrel_AprE"/>
    <property type="match status" value="1"/>
</dbReference>
<dbReference type="PANTHER" id="PTHR30469:SF33">
    <property type="entry name" value="SLR1207 PROTEIN"/>
    <property type="match status" value="1"/>
</dbReference>